<evidence type="ECO:0000313" key="5">
    <source>
        <dbReference type="EMBL" id="MFD1744811.1"/>
    </source>
</evidence>
<dbReference type="Pfam" id="PF00990">
    <property type="entry name" value="GGDEF"/>
    <property type="match status" value="1"/>
</dbReference>
<keyword evidence="5" id="KW-0548">Nucleotidyltransferase</keyword>
<name>A0ABW4M2N5_9HYPH</name>
<reference evidence="6" key="1">
    <citation type="journal article" date="2019" name="Int. J. Syst. Evol. Microbiol.">
        <title>The Global Catalogue of Microorganisms (GCM) 10K type strain sequencing project: providing services to taxonomists for standard genome sequencing and annotation.</title>
        <authorList>
            <consortium name="The Broad Institute Genomics Platform"/>
            <consortium name="The Broad Institute Genome Sequencing Center for Infectious Disease"/>
            <person name="Wu L."/>
            <person name="Ma J."/>
        </authorList>
    </citation>
    <scope>NUCLEOTIDE SEQUENCE [LARGE SCALE GENOMIC DNA]</scope>
    <source>
        <strain evidence="6">CG52</strain>
    </source>
</reference>
<feature type="transmembrane region" description="Helical" evidence="3">
    <location>
        <begin position="95"/>
        <end position="115"/>
    </location>
</feature>
<feature type="transmembrane region" description="Helical" evidence="3">
    <location>
        <begin position="189"/>
        <end position="209"/>
    </location>
</feature>
<feature type="transmembrane region" description="Helical" evidence="3">
    <location>
        <begin position="153"/>
        <end position="177"/>
    </location>
</feature>
<keyword evidence="3" id="KW-0812">Transmembrane</keyword>
<dbReference type="SMART" id="SM00267">
    <property type="entry name" value="GGDEF"/>
    <property type="match status" value="1"/>
</dbReference>
<feature type="transmembrane region" description="Helical" evidence="3">
    <location>
        <begin position="62"/>
        <end position="83"/>
    </location>
</feature>
<dbReference type="InterPro" id="IPR050469">
    <property type="entry name" value="Diguanylate_Cyclase"/>
</dbReference>
<dbReference type="InterPro" id="IPR043128">
    <property type="entry name" value="Rev_trsase/Diguanyl_cyclase"/>
</dbReference>
<evidence type="ECO:0000313" key="6">
    <source>
        <dbReference type="Proteomes" id="UP001597322"/>
    </source>
</evidence>
<dbReference type="GO" id="GO:0052621">
    <property type="term" value="F:diguanylate cyclase activity"/>
    <property type="evidence" value="ECO:0007669"/>
    <property type="project" value="UniProtKB-EC"/>
</dbReference>
<keyword evidence="5" id="KW-0808">Transferase</keyword>
<dbReference type="Proteomes" id="UP001597322">
    <property type="component" value="Unassembled WGS sequence"/>
</dbReference>
<evidence type="ECO:0000256" key="2">
    <source>
        <dbReference type="ARBA" id="ARBA00034247"/>
    </source>
</evidence>
<dbReference type="SUPFAM" id="SSF55073">
    <property type="entry name" value="Nucleotide cyclase"/>
    <property type="match status" value="1"/>
</dbReference>
<dbReference type="PROSITE" id="PS50887">
    <property type="entry name" value="GGDEF"/>
    <property type="match status" value="1"/>
</dbReference>
<dbReference type="CDD" id="cd01949">
    <property type="entry name" value="GGDEF"/>
    <property type="match status" value="1"/>
</dbReference>
<evidence type="ECO:0000256" key="1">
    <source>
        <dbReference type="ARBA" id="ARBA00012528"/>
    </source>
</evidence>
<proteinExistence type="predicted"/>
<organism evidence="5 6">
    <name type="scientific">Rhizobium helianthi</name>
    <dbReference type="NCBI Taxonomy" id="1132695"/>
    <lineage>
        <taxon>Bacteria</taxon>
        <taxon>Pseudomonadati</taxon>
        <taxon>Pseudomonadota</taxon>
        <taxon>Alphaproteobacteria</taxon>
        <taxon>Hyphomicrobiales</taxon>
        <taxon>Rhizobiaceae</taxon>
        <taxon>Rhizobium/Agrobacterium group</taxon>
        <taxon>Rhizobium</taxon>
    </lineage>
</organism>
<dbReference type="InterPro" id="IPR000160">
    <property type="entry name" value="GGDEF_dom"/>
</dbReference>
<keyword evidence="3" id="KW-1133">Transmembrane helix</keyword>
<feature type="transmembrane region" description="Helical" evidence="3">
    <location>
        <begin position="121"/>
        <end position="141"/>
    </location>
</feature>
<dbReference type="EMBL" id="JBHUEQ010000004">
    <property type="protein sequence ID" value="MFD1744811.1"/>
    <property type="molecule type" value="Genomic_DNA"/>
</dbReference>
<comment type="catalytic activity">
    <reaction evidence="2">
        <text>2 GTP = 3',3'-c-di-GMP + 2 diphosphate</text>
        <dbReference type="Rhea" id="RHEA:24898"/>
        <dbReference type="ChEBI" id="CHEBI:33019"/>
        <dbReference type="ChEBI" id="CHEBI:37565"/>
        <dbReference type="ChEBI" id="CHEBI:58805"/>
        <dbReference type="EC" id="2.7.7.65"/>
    </reaction>
</comment>
<dbReference type="PANTHER" id="PTHR45138">
    <property type="entry name" value="REGULATORY COMPONENTS OF SENSORY TRANSDUCTION SYSTEM"/>
    <property type="match status" value="1"/>
</dbReference>
<evidence type="ECO:0000259" key="4">
    <source>
        <dbReference type="PROSITE" id="PS50887"/>
    </source>
</evidence>
<dbReference type="Gene3D" id="3.30.70.270">
    <property type="match status" value="1"/>
</dbReference>
<protein>
    <recommendedName>
        <fullName evidence="1">diguanylate cyclase</fullName>
        <ecNumber evidence="1">2.7.7.65</ecNumber>
    </recommendedName>
</protein>
<feature type="domain" description="GGDEF" evidence="4">
    <location>
        <begin position="246"/>
        <end position="378"/>
    </location>
</feature>
<keyword evidence="6" id="KW-1185">Reference proteome</keyword>
<gene>
    <name evidence="5" type="ORF">ACFSE1_04985</name>
</gene>
<dbReference type="PANTHER" id="PTHR45138:SF9">
    <property type="entry name" value="DIGUANYLATE CYCLASE DGCM-RELATED"/>
    <property type="match status" value="1"/>
</dbReference>
<comment type="caution">
    <text evidence="5">The sequence shown here is derived from an EMBL/GenBank/DDBJ whole genome shotgun (WGS) entry which is preliminary data.</text>
</comment>
<dbReference type="EC" id="2.7.7.65" evidence="1"/>
<keyword evidence="3" id="KW-0472">Membrane</keyword>
<dbReference type="NCBIfam" id="TIGR00254">
    <property type="entry name" value="GGDEF"/>
    <property type="match status" value="1"/>
</dbReference>
<accession>A0ABW4M2N5</accession>
<dbReference type="InterPro" id="IPR029787">
    <property type="entry name" value="Nucleotide_cyclase"/>
</dbReference>
<dbReference type="RefSeq" id="WP_377397263.1">
    <property type="nucleotide sequence ID" value="NZ_JBHUEQ010000004.1"/>
</dbReference>
<sequence length="388" mass="41847">MMLDYRTLLISLGVSTLCLLLTILGTWMARRQDGFLLTCVVGLAFLVPGIFTYSYYTETPSPWIAVACCSLMLMGFATIYAAARQFRTGASSIGAGLQASLWAAALTALPIALGLDGLGFVSLNLAAASMLFATALEYWRAREEARGPLTGMAALYAMTGTSFVLCAAVLALGHHWVLGKAPDNWAEDLNIAVSIAGMTGIGAMSLMVHQARLTEHHRRESLTDALTGLSNRRALFEAYEKQSFSVETAVIVFDIDRFKLINDQHGHAVGDEVIRAFAEELNRCAGLTMAARLGGEEFAAVLRNAAPGYAEWLSERIRRNFADREIHVDGEVIRATVSAGVAYGREDCADFDGILRKADAALYLAKRNGRNRVELATSGSCTAARSTA</sequence>
<feature type="transmembrane region" description="Helical" evidence="3">
    <location>
        <begin position="34"/>
        <end position="56"/>
    </location>
</feature>
<evidence type="ECO:0000256" key="3">
    <source>
        <dbReference type="SAM" id="Phobius"/>
    </source>
</evidence>
<feature type="transmembrane region" description="Helical" evidence="3">
    <location>
        <begin position="6"/>
        <end position="27"/>
    </location>
</feature>